<sequence length="255" mass="28825">MRDPIKGVKLKLVGCCQFLILNYLIYDLKPFDASGTKRVESFTKDQGFQVTCRNPQSTLSLFPRSLLSPQSTTTSRPTAVMSAQVAKAENPCRSLRLSKLVLNISVGESGDRLTRAAKVLEQLSGQTPVYSKARYTVRTFGIRRNEKISVHVTIRGAKAEEILERGLKVKEYELRKRNFSETGNFGFGISEHIDLGIKYDPGIGIYGMDFFVCMDRPGARVAKRRRCQSKIGVNHRITTSETMKWYKTKYDGIIR</sequence>
<dbReference type="InterPro" id="IPR002132">
    <property type="entry name" value="Ribosomal_uL5"/>
</dbReference>
<comment type="caution">
    <text evidence="7">The sequence shown here is derived from an EMBL/GenBank/DDBJ whole genome shotgun (WGS) entry which is preliminary data.</text>
</comment>
<reference evidence="7" key="1">
    <citation type="journal article" date="2023" name="IMA Fungus">
        <title>Comparative genomic study of the Penicillium genus elucidates a diverse pangenome and 15 lateral gene transfer events.</title>
        <authorList>
            <person name="Petersen C."/>
            <person name="Sorensen T."/>
            <person name="Nielsen M.R."/>
            <person name="Sondergaard T.E."/>
            <person name="Sorensen J.L."/>
            <person name="Fitzpatrick D.A."/>
            <person name="Frisvad J.C."/>
            <person name="Nielsen K.L."/>
        </authorList>
    </citation>
    <scope>NUCLEOTIDE SEQUENCE</scope>
    <source>
        <strain evidence="7">IBT 12815</strain>
    </source>
</reference>
<evidence type="ECO:0000256" key="4">
    <source>
        <dbReference type="ARBA" id="ARBA00023274"/>
    </source>
</evidence>
<dbReference type="Gene3D" id="3.30.1440.10">
    <property type="match status" value="1"/>
</dbReference>
<dbReference type="PANTHER" id="PTHR11994">
    <property type="entry name" value="60S RIBOSOMAL PROTEIN L11-RELATED"/>
    <property type="match status" value="1"/>
</dbReference>
<name>A0AAD6H815_9EURO</name>
<dbReference type="FunFam" id="3.30.1440.10:FF:000002">
    <property type="entry name" value="60S ribosomal protein L11"/>
    <property type="match status" value="1"/>
</dbReference>
<dbReference type="GO" id="GO:0005840">
    <property type="term" value="C:ribosome"/>
    <property type="evidence" value="ECO:0007669"/>
    <property type="project" value="UniProtKB-KW"/>
</dbReference>
<dbReference type="Pfam" id="PF00673">
    <property type="entry name" value="Ribosomal_L5_C"/>
    <property type="match status" value="1"/>
</dbReference>
<comment type="function">
    <text evidence="1">Component of the ribosome, a large ribonucleoprotein complex responsible for the synthesis of proteins in the cell. The small ribosomal subunit (SSU) binds messenger RNAs (mRNAs) and translates the encoded message by selecting cognate aminoacyl-transfer RNA (tRNA) molecules. The large subunit (LSU) contains the ribosomal catalytic site termed the peptidyl transferase center (PTC), which catalyzes the formation of peptide bonds, thereby polymerizing the amino acids delivered by tRNAs into a polypeptide chain. The nascent polypeptides leave the ribosome through a tunnel in the LSU and interact with protein factors that function in enzymatic processing, targeting, and the membrane insertion of nascent chains at the exit of the ribosomal tunnel.</text>
</comment>
<evidence type="ECO:0000313" key="7">
    <source>
        <dbReference type="EMBL" id="KAJ5617668.1"/>
    </source>
</evidence>
<feature type="domain" description="Large ribosomal subunit protein uL5 N-terminal" evidence="5">
    <location>
        <begin position="90"/>
        <end position="143"/>
    </location>
</feature>
<dbReference type="InterPro" id="IPR031309">
    <property type="entry name" value="Ribosomal_uL5_C"/>
</dbReference>
<keyword evidence="3" id="KW-0689">Ribosomal protein</keyword>
<proteinExistence type="inferred from homology"/>
<keyword evidence="4" id="KW-0687">Ribonucleoprotein</keyword>
<evidence type="ECO:0000256" key="3">
    <source>
        <dbReference type="ARBA" id="ARBA00022980"/>
    </source>
</evidence>
<dbReference type="EMBL" id="JAQJAE010000001">
    <property type="protein sequence ID" value="KAJ5617668.1"/>
    <property type="molecule type" value="Genomic_DNA"/>
</dbReference>
<dbReference type="GO" id="GO:1990904">
    <property type="term" value="C:ribonucleoprotein complex"/>
    <property type="evidence" value="ECO:0007669"/>
    <property type="project" value="UniProtKB-KW"/>
</dbReference>
<dbReference type="GO" id="GO:0006412">
    <property type="term" value="P:translation"/>
    <property type="evidence" value="ECO:0007669"/>
    <property type="project" value="InterPro"/>
</dbReference>
<feature type="domain" description="Large ribosomal subunit protein uL5 C-terminal" evidence="6">
    <location>
        <begin position="147"/>
        <end position="234"/>
    </location>
</feature>
<dbReference type="SUPFAM" id="SSF55282">
    <property type="entry name" value="RL5-like"/>
    <property type="match status" value="1"/>
</dbReference>
<accession>A0AAD6H815</accession>
<dbReference type="Proteomes" id="UP001213799">
    <property type="component" value="Unassembled WGS sequence"/>
</dbReference>
<organism evidence="7 8">
    <name type="scientific">Penicillium hordei</name>
    <dbReference type="NCBI Taxonomy" id="40994"/>
    <lineage>
        <taxon>Eukaryota</taxon>
        <taxon>Fungi</taxon>
        <taxon>Dikarya</taxon>
        <taxon>Ascomycota</taxon>
        <taxon>Pezizomycotina</taxon>
        <taxon>Eurotiomycetes</taxon>
        <taxon>Eurotiomycetidae</taxon>
        <taxon>Eurotiales</taxon>
        <taxon>Aspergillaceae</taxon>
        <taxon>Penicillium</taxon>
    </lineage>
</organism>
<evidence type="ECO:0000259" key="5">
    <source>
        <dbReference type="Pfam" id="PF00281"/>
    </source>
</evidence>
<keyword evidence="8" id="KW-1185">Reference proteome</keyword>
<dbReference type="PROSITE" id="PS00358">
    <property type="entry name" value="RIBOSOMAL_L5"/>
    <property type="match status" value="1"/>
</dbReference>
<dbReference type="InterPro" id="IPR057266">
    <property type="entry name" value="Ribosomal_uL5_euk/arc-type"/>
</dbReference>
<dbReference type="InterPro" id="IPR020929">
    <property type="entry name" value="Ribosomal_uL5_CS"/>
</dbReference>
<dbReference type="GO" id="GO:0003735">
    <property type="term" value="F:structural constituent of ribosome"/>
    <property type="evidence" value="ECO:0007669"/>
    <property type="project" value="InterPro"/>
</dbReference>
<evidence type="ECO:0000256" key="2">
    <source>
        <dbReference type="ARBA" id="ARBA00008553"/>
    </source>
</evidence>
<gene>
    <name evidence="7" type="ORF">N7537_002782</name>
</gene>
<evidence type="ECO:0000256" key="1">
    <source>
        <dbReference type="ARBA" id="ARBA00004021"/>
    </source>
</evidence>
<dbReference type="NCBIfam" id="NF003258">
    <property type="entry name" value="PRK04219.1"/>
    <property type="match status" value="1"/>
</dbReference>
<dbReference type="GeneID" id="81584082"/>
<dbReference type="RefSeq" id="XP_056758835.1">
    <property type="nucleotide sequence ID" value="XM_056893840.1"/>
</dbReference>
<reference evidence="7" key="2">
    <citation type="submission" date="2023-01" db="EMBL/GenBank/DDBJ databases">
        <authorList>
            <person name="Petersen C."/>
        </authorList>
    </citation>
    <scope>NUCLEOTIDE SEQUENCE</scope>
    <source>
        <strain evidence="7">IBT 12815</strain>
    </source>
</reference>
<dbReference type="InterPro" id="IPR031310">
    <property type="entry name" value="Ribosomal_uL5_N"/>
</dbReference>
<protein>
    <recommendedName>
        <fullName evidence="9">60S ribosomal protein L11</fullName>
    </recommendedName>
</protein>
<evidence type="ECO:0000313" key="8">
    <source>
        <dbReference type="Proteomes" id="UP001213799"/>
    </source>
</evidence>
<dbReference type="Pfam" id="PF00281">
    <property type="entry name" value="Ribosomal_L5"/>
    <property type="match status" value="1"/>
</dbReference>
<dbReference type="InterPro" id="IPR022803">
    <property type="entry name" value="Ribosomal_uL5_dom_sf"/>
</dbReference>
<dbReference type="AlphaFoldDB" id="A0AAD6H815"/>
<comment type="similarity">
    <text evidence="2">Belongs to the universal ribosomal protein uL5 family.</text>
</comment>
<evidence type="ECO:0008006" key="9">
    <source>
        <dbReference type="Google" id="ProtNLM"/>
    </source>
</evidence>
<evidence type="ECO:0000259" key="6">
    <source>
        <dbReference type="Pfam" id="PF00673"/>
    </source>
</evidence>